<evidence type="ECO:0000259" key="4">
    <source>
        <dbReference type="PROSITE" id="PS50893"/>
    </source>
</evidence>
<dbReference type="PANTHER" id="PTHR42781:SF4">
    <property type="entry name" value="SPERMIDINE_PUTRESCINE IMPORT ATP-BINDING PROTEIN POTA"/>
    <property type="match status" value="1"/>
</dbReference>
<dbReference type="OrthoDB" id="9802264at2"/>
<keyword evidence="3 5" id="KW-0067">ATP-binding</keyword>
<dbReference type="PROSITE" id="PS50893">
    <property type="entry name" value="ABC_TRANSPORTER_2"/>
    <property type="match status" value="1"/>
</dbReference>
<dbReference type="InterPro" id="IPR017871">
    <property type="entry name" value="ABC_transporter-like_CS"/>
</dbReference>
<dbReference type="RefSeq" id="WP_027895515.1">
    <property type="nucleotide sequence ID" value="NZ_CP027569.1"/>
</dbReference>
<dbReference type="AlphaFoldDB" id="A0A2S0M6N6"/>
<dbReference type="Gene3D" id="3.40.50.300">
    <property type="entry name" value="P-loop containing nucleotide triphosphate hydrolases"/>
    <property type="match status" value="1"/>
</dbReference>
<dbReference type="InterPro" id="IPR003439">
    <property type="entry name" value="ABC_transporter-like_ATP-bd"/>
</dbReference>
<proteinExistence type="predicted"/>
<dbReference type="Pfam" id="PF00005">
    <property type="entry name" value="ABC_tran"/>
    <property type="match status" value="1"/>
</dbReference>
<dbReference type="SMART" id="SM00382">
    <property type="entry name" value="AAA"/>
    <property type="match status" value="1"/>
</dbReference>
<organism evidence="5 6">
    <name type="scientific">Megasphaera elsdenii</name>
    <dbReference type="NCBI Taxonomy" id="907"/>
    <lineage>
        <taxon>Bacteria</taxon>
        <taxon>Bacillati</taxon>
        <taxon>Bacillota</taxon>
        <taxon>Negativicutes</taxon>
        <taxon>Veillonellales</taxon>
        <taxon>Veillonellaceae</taxon>
        <taxon>Megasphaera</taxon>
    </lineage>
</organism>
<dbReference type="SUPFAM" id="SSF52540">
    <property type="entry name" value="P-loop containing nucleoside triphosphate hydrolases"/>
    <property type="match status" value="1"/>
</dbReference>
<dbReference type="GO" id="GO:0005524">
    <property type="term" value="F:ATP binding"/>
    <property type="evidence" value="ECO:0007669"/>
    <property type="project" value="UniProtKB-KW"/>
</dbReference>
<keyword evidence="2" id="KW-0547">Nucleotide-binding</keyword>
<evidence type="ECO:0000313" key="5">
    <source>
        <dbReference type="EMBL" id="AVO27115.1"/>
    </source>
</evidence>
<dbReference type="EMBL" id="CP027569">
    <property type="protein sequence ID" value="AVO27115.1"/>
    <property type="molecule type" value="Genomic_DNA"/>
</dbReference>
<sequence length="346" mass="38348">MIELDIHKRWGSFSLDVQLRHQGGILGLLGASGCGKSKTLQCIAGIERPDAGKIVVGTRTFFDSERQVNVPVPQRRVGYLFQHYALFPNMTVEENIRCGVRTASPKGEARQQVRDMMERLRLTGLERQKPAELSGGQQQRVALARILVNEPDILLLDEPFSALDSYLKEKVMTELKDLLQQFPKDVVLVTHSRDEAYQLCQTIAVLDDGCVSACAPTKELFADPKSRAAAVLTGCKNIAAARKAGADTVFVPSWQVTLQTGRPVGDDLCAIGIRGHAFHSGDGENARPIVVTEEIEQPFEWIVKFRYAGQTAGSQALWWRFAKPERPAVLPAQLSVRGEDILLLYR</sequence>
<dbReference type="InterPro" id="IPR050093">
    <property type="entry name" value="ABC_SmlMolc_Importer"/>
</dbReference>
<evidence type="ECO:0000256" key="2">
    <source>
        <dbReference type="ARBA" id="ARBA00022741"/>
    </source>
</evidence>
<accession>A0A2S0M6N6</accession>
<gene>
    <name evidence="5" type="ORF">C6Y28_05570</name>
</gene>
<name>A0A2S0M6N6_MEGEL</name>
<dbReference type="GO" id="GO:0016887">
    <property type="term" value="F:ATP hydrolysis activity"/>
    <property type="evidence" value="ECO:0007669"/>
    <property type="project" value="InterPro"/>
</dbReference>
<dbReference type="InterPro" id="IPR027417">
    <property type="entry name" value="P-loop_NTPase"/>
</dbReference>
<dbReference type="PANTHER" id="PTHR42781">
    <property type="entry name" value="SPERMIDINE/PUTRESCINE IMPORT ATP-BINDING PROTEIN POTA"/>
    <property type="match status" value="1"/>
</dbReference>
<evidence type="ECO:0000313" key="6">
    <source>
        <dbReference type="Proteomes" id="UP000238358"/>
    </source>
</evidence>
<feature type="domain" description="ABC transporter" evidence="4">
    <location>
        <begin position="1"/>
        <end position="233"/>
    </location>
</feature>
<dbReference type="PROSITE" id="PS00211">
    <property type="entry name" value="ABC_TRANSPORTER_1"/>
    <property type="match status" value="1"/>
</dbReference>
<evidence type="ECO:0000256" key="3">
    <source>
        <dbReference type="ARBA" id="ARBA00022840"/>
    </source>
</evidence>
<evidence type="ECO:0000256" key="1">
    <source>
        <dbReference type="ARBA" id="ARBA00022448"/>
    </source>
</evidence>
<keyword evidence="1" id="KW-0813">Transport</keyword>
<dbReference type="InterPro" id="IPR003593">
    <property type="entry name" value="AAA+_ATPase"/>
</dbReference>
<protein>
    <submittedName>
        <fullName evidence="5">ABC transporter ATP-binding protein</fullName>
    </submittedName>
</protein>
<reference evidence="5 6" key="1">
    <citation type="journal article" date="2018" name="Genome Announc.">
        <title>Complete genomes of two Megasphaera elsdenii strains, NCIMB 702410 and ATCC 25940.</title>
        <authorList>
            <person name="Hatmaker E.A."/>
            <person name="O'Dell K."/>
            <person name="Riley L.A."/>
            <person name="Klingeman D.M."/>
            <person name="Guss A.M."/>
        </authorList>
    </citation>
    <scope>NUCLEOTIDE SEQUENCE [LARGE SCALE GENOMIC DNA]</scope>
    <source>
        <strain evidence="5 6">NCIMB702410</strain>
    </source>
</reference>
<dbReference type="Proteomes" id="UP000238358">
    <property type="component" value="Chromosome"/>
</dbReference>